<dbReference type="PANTHER" id="PTHR43156">
    <property type="entry name" value="STAGE II SPORULATION PROTEIN E-RELATED"/>
    <property type="match status" value="1"/>
</dbReference>
<evidence type="ECO:0000256" key="2">
    <source>
        <dbReference type="ARBA" id="ARBA00013081"/>
    </source>
</evidence>
<dbReference type="InterPro" id="IPR052016">
    <property type="entry name" value="Bact_Sigma-Reg"/>
</dbReference>
<dbReference type="InterPro" id="IPR045768">
    <property type="entry name" value="SpoIIE_N"/>
</dbReference>
<reference evidence="16 17" key="1">
    <citation type="submission" date="2014-07" db="EMBL/GenBank/DDBJ databases">
        <title>Complete genome sequence of a moderately halophilic bacterium Terribacillus aidingensis MP602, isolated from Cryptomeria fortunei in Tianmu mountain in China.</title>
        <authorList>
            <person name="Wang Y."/>
            <person name="Lu P."/>
            <person name="Zhang L."/>
        </authorList>
    </citation>
    <scope>NUCLEOTIDE SEQUENCE [LARGE SCALE GENOMIC DNA]</scope>
    <source>
        <strain evidence="16 17">MP602</strain>
    </source>
</reference>
<dbReference type="InterPro" id="IPR001932">
    <property type="entry name" value="PPM-type_phosphatase-like_dom"/>
</dbReference>
<keyword evidence="5" id="KW-0378">Hydrolase</keyword>
<dbReference type="SMART" id="SM00332">
    <property type="entry name" value="PP2Cc"/>
    <property type="match status" value="1"/>
</dbReference>
<dbReference type="GO" id="GO:0005886">
    <property type="term" value="C:plasma membrane"/>
    <property type="evidence" value="ECO:0007669"/>
    <property type="project" value="UniProtKB-SubCell"/>
</dbReference>
<keyword evidence="4 14" id="KW-0812">Transmembrane</keyword>
<evidence type="ECO:0000256" key="11">
    <source>
        <dbReference type="ARBA" id="ARBA00048336"/>
    </source>
</evidence>
<dbReference type="GO" id="GO:0004722">
    <property type="term" value="F:protein serine/threonine phosphatase activity"/>
    <property type="evidence" value="ECO:0007669"/>
    <property type="project" value="UniProtKB-EC"/>
</dbReference>
<dbReference type="Gene3D" id="3.60.40.10">
    <property type="entry name" value="PPM-type phosphatase domain"/>
    <property type="match status" value="1"/>
</dbReference>
<evidence type="ECO:0000256" key="5">
    <source>
        <dbReference type="ARBA" id="ARBA00022801"/>
    </source>
</evidence>
<dbReference type="FunFam" id="3.60.40.10:FF:000100">
    <property type="entry name" value="Stage II sporulation protein E"/>
    <property type="match status" value="1"/>
</dbReference>
<feature type="transmembrane region" description="Helical" evidence="14">
    <location>
        <begin position="149"/>
        <end position="175"/>
    </location>
</feature>
<evidence type="ECO:0000256" key="13">
    <source>
        <dbReference type="ARBA" id="ARBA00074959"/>
    </source>
</evidence>
<dbReference type="Pfam" id="PF19732">
    <property type="entry name" value="SpoIIE_N"/>
    <property type="match status" value="1"/>
</dbReference>
<comment type="function">
    <text evidence="12">Normally needed for pro-sigma E processing during sporulation but can be bypassed in vegetative cells. Activates SpoIIAA by dephosphorylation.</text>
</comment>
<dbReference type="SUPFAM" id="SSF81606">
    <property type="entry name" value="PP2C-like"/>
    <property type="match status" value="1"/>
</dbReference>
<dbReference type="HOGENOM" id="CLU_017349_0_0_9"/>
<feature type="transmembrane region" description="Helical" evidence="14">
    <location>
        <begin position="39"/>
        <end position="70"/>
    </location>
</feature>
<feature type="transmembrane region" description="Helical" evidence="14">
    <location>
        <begin position="218"/>
        <end position="243"/>
    </location>
</feature>
<dbReference type="RefSeq" id="WP_038562394.1">
    <property type="nucleotide sequence ID" value="NZ_CP008876.1"/>
</dbReference>
<evidence type="ECO:0000256" key="4">
    <source>
        <dbReference type="ARBA" id="ARBA00022692"/>
    </source>
</evidence>
<feature type="transmembrane region" description="Helical" evidence="14">
    <location>
        <begin position="302"/>
        <end position="320"/>
    </location>
</feature>
<feature type="transmembrane region" description="Helical" evidence="14">
    <location>
        <begin position="250"/>
        <end position="267"/>
    </location>
</feature>
<dbReference type="OrthoDB" id="9763774at2"/>
<name>A0A075LLF9_9BACI</name>
<evidence type="ECO:0000256" key="14">
    <source>
        <dbReference type="SAM" id="Phobius"/>
    </source>
</evidence>
<keyword evidence="3" id="KW-1003">Cell membrane</keyword>
<evidence type="ECO:0000259" key="15">
    <source>
        <dbReference type="PROSITE" id="PS51746"/>
    </source>
</evidence>
<gene>
    <name evidence="16" type="ORF">GZ22_11250</name>
</gene>
<dbReference type="PROSITE" id="PS51746">
    <property type="entry name" value="PPM_2"/>
    <property type="match status" value="1"/>
</dbReference>
<keyword evidence="8 14" id="KW-1133">Transmembrane helix</keyword>
<dbReference type="Pfam" id="PF07228">
    <property type="entry name" value="SpoIIE"/>
    <property type="match status" value="1"/>
</dbReference>
<evidence type="ECO:0000313" key="17">
    <source>
        <dbReference type="Proteomes" id="UP000027980"/>
    </source>
</evidence>
<dbReference type="AlphaFoldDB" id="A0A075LLF9"/>
<evidence type="ECO:0000256" key="10">
    <source>
        <dbReference type="ARBA" id="ARBA00047761"/>
    </source>
</evidence>
<organism evidence="16 17">
    <name type="scientific">Terribacillus saccharophilus</name>
    <dbReference type="NCBI Taxonomy" id="361277"/>
    <lineage>
        <taxon>Bacteria</taxon>
        <taxon>Bacillati</taxon>
        <taxon>Bacillota</taxon>
        <taxon>Bacilli</taxon>
        <taxon>Bacillales</taxon>
        <taxon>Bacillaceae</taxon>
        <taxon>Terribacillus</taxon>
    </lineage>
</organism>
<dbReference type="SMART" id="SM00331">
    <property type="entry name" value="PP2C_SIG"/>
    <property type="match status" value="1"/>
</dbReference>
<accession>A0A075LLF9</accession>
<comment type="subcellular location">
    <subcellularLocation>
        <location evidence="1">Cell membrane</location>
        <topology evidence="1">Multi-pass membrane protein</topology>
    </subcellularLocation>
</comment>
<comment type="catalytic activity">
    <reaction evidence="11">
        <text>O-phospho-L-threonyl-[protein] + H2O = L-threonyl-[protein] + phosphate</text>
        <dbReference type="Rhea" id="RHEA:47004"/>
        <dbReference type="Rhea" id="RHEA-COMP:11060"/>
        <dbReference type="Rhea" id="RHEA-COMP:11605"/>
        <dbReference type="ChEBI" id="CHEBI:15377"/>
        <dbReference type="ChEBI" id="CHEBI:30013"/>
        <dbReference type="ChEBI" id="CHEBI:43474"/>
        <dbReference type="ChEBI" id="CHEBI:61977"/>
        <dbReference type="EC" id="3.1.3.16"/>
    </reaction>
</comment>
<feature type="domain" description="PPM-type phosphatase" evidence="15">
    <location>
        <begin position="589"/>
        <end position="799"/>
    </location>
</feature>
<keyword evidence="6" id="KW-0904">Protein phosphatase</keyword>
<evidence type="ECO:0000256" key="8">
    <source>
        <dbReference type="ARBA" id="ARBA00022989"/>
    </source>
</evidence>
<dbReference type="KEGG" id="tap:GZ22_11250"/>
<dbReference type="InterPro" id="IPR036457">
    <property type="entry name" value="PPM-type-like_dom_sf"/>
</dbReference>
<proteinExistence type="predicted"/>
<evidence type="ECO:0000256" key="3">
    <source>
        <dbReference type="ARBA" id="ARBA00022475"/>
    </source>
</evidence>
<feature type="transmembrane region" description="Helical" evidence="14">
    <location>
        <begin position="119"/>
        <end position="137"/>
    </location>
</feature>
<feature type="transmembrane region" description="Helical" evidence="14">
    <location>
        <begin position="273"/>
        <end position="290"/>
    </location>
</feature>
<evidence type="ECO:0000256" key="9">
    <source>
        <dbReference type="ARBA" id="ARBA00023136"/>
    </source>
</evidence>
<keyword evidence="9 14" id="KW-0472">Membrane</keyword>
<dbReference type="EC" id="3.1.3.16" evidence="2"/>
<comment type="catalytic activity">
    <reaction evidence="10">
        <text>O-phospho-L-seryl-[protein] + H2O = L-seryl-[protein] + phosphate</text>
        <dbReference type="Rhea" id="RHEA:20629"/>
        <dbReference type="Rhea" id="RHEA-COMP:9863"/>
        <dbReference type="Rhea" id="RHEA-COMP:11604"/>
        <dbReference type="ChEBI" id="CHEBI:15377"/>
        <dbReference type="ChEBI" id="CHEBI:29999"/>
        <dbReference type="ChEBI" id="CHEBI:43474"/>
        <dbReference type="ChEBI" id="CHEBI:83421"/>
        <dbReference type="EC" id="3.1.3.16"/>
    </reaction>
</comment>
<dbReference type="EMBL" id="CP008876">
    <property type="protein sequence ID" value="AIF67164.1"/>
    <property type="molecule type" value="Genomic_DNA"/>
</dbReference>
<feature type="transmembrane region" description="Helical" evidence="14">
    <location>
        <begin position="187"/>
        <end position="206"/>
    </location>
</feature>
<dbReference type="GeneID" id="34220233"/>
<keyword evidence="7" id="KW-0749">Sporulation</keyword>
<evidence type="ECO:0000256" key="1">
    <source>
        <dbReference type="ARBA" id="ARBA00004651"/>
    </source>
</evidence>
<dbReference type="NCBIfam" id="TIGR02865">
    <property type="entry name" value="spore_II_E"/>
    <property type="match status" value="1"/>
</dbReference>
<feature type="transmembrane region" description="Helical" evidence="14">
    <location>
        <begin position="90"/>
        <end position="112"/>
    </location>
</feature>
<dbReference type="Proteomes" id="UP000027980">
    <property type="component" value="Chromosome"/>
</dbReference>
<sequence>METVSRKKWGIYGVEQKRLENWKKKGFDLAKLLLIEKAWLLALVGFLLGRAVVLTTVSPFAVAFLASIWLTRRKKMVQITLATVAGASTYHWTHGLYIAGAAFVLYFLALLCKRIPHQIRVMAVLVFLASSLPRMLALSYESTLSSFDWMMIGVEGILGSVLFIIFMQSIPLLSIKRYYPALKNEEIVCLIILLASVLTGTIGWQIQGAGIEQIFSRYFVLLLALIGGAAMGSTVGVVAGLILSLANVASLYEMSLLAFAGLLGGLLKDGKKFGVSIGLVIGTLLIGVYGQEQGMQEVYPSLLASAISILLLVLTPDSWIRRMSRFVPGTAEHSQEQEQYLQKVRDVTANRVQQFSNVFDALAKSFATPDRAAEDVRNRETDFLLGNVTEQTCQLCFKKDRCWGAQQFDRTYQLMESLKEDMEDGGPPNKLLERNLESHCVKSKKVIETMKHELSFHQANQMLRRQVQESRRFVADQLNGVSEVMGDFAKEIVKEKENHEHQEVEMMAALRAAGLVVDKLDVFSLTKGSIDIEMHVSIQGYHGEGQKLIGPILSDILGETVVVTKEEIAPFPDKSCFLAFSSIKKFVVDTGVAHAAKGGGFVSGDSFSTIELGAGKYAIAISDGMGNGDRAHEESTETLRLLQQILQSGIREEVAIKSINSILSLRSNEEIFATLDLAVIDLHDAAVQFLKIGSTPSFIKRGDQVLKIESGNLPIGIVQDLEVDVVQEQLQPGDLLVMMSDGIFEAPRHVENTDVWLKRKIKEMNTTVPQEMADLLLEEVVRHRAGEIEDDMTVMVAAIDRNMPEWASIPTYKNKVKEA</sequence>
<dbReference type="PANTHER" id="PTHR43156:SF2">
    <property type="entry name" value="STAGE II SPORULATION PROTEIN E"/>
    <property type="match status" value="1"/>
</dbReference>
<protein>
    <recommendedName>
        <fullName evidence="13">Stage II sporulation protein E</fullName>
        <ecNumber evidence="2">3.1.3.16</ecNumber>
    </recommendedName>
</protein>
<dbReference type="GO" id="GO:0030435">
    <property type="term" value="P:sporulation resulting in formation of a cellular spore"/>
    <property type="evidence" value="ECO:0007669"/>
    <property type="project" value="UniProtKB-KW"/>
</dbReference>
<dbReference type="InterPro" id="IPR014221">
    <property type="entry name" value="SpoII_E"/>
</dbReference>
<evidence type="ECO:0000313" key="16">
    <source>
        <dbReference type="EMBL" id="AIF67164.1"/>
    </source>
</evidence>
<evidence type="ECO:0000256" key="7">
    <source>
        <dbReference type="ARBA" id="ARBA00022969"/>
    </source>
</evidence>
<evidence type="ECO:0000256" key="12">
    <source>
        <dbReference type="ARBA" id="ARBA00058752"/>
    </source>
</evidence>
<evidence type="ECO:0000256" key="6">
    <source>
        <dbReference type="ARBA" id="ARBA00022912"/>
    </source>
</evidence>